<protein>
    <submittedName>
        <fullName evidence="1">Uncharacterized protein</fullName>
    </submittedName>
</protein>
<comment type="caution">
    <text evidence="1">The sequence shown here is derived from an EMBL/GenBank/DDBJ whole genome shotgun (WGS) entry which is preliminary data.</text>
</comment>
<organism evidence="1 2">
    <name type="scientific">Catharanthus roseus</name>
    <name type="common">Madagascar periwinkle</name>
    <name type="synonym">Vinca rosea</name>
    <dbReference type="NCBI Taxonomy" id="4058"/>
    <lineage>
        <taxon>Eukaryota</taxon>
        <taxon>Viridiplantae</taxon>
        <taxon>Streptophyta</taxon>
        <taxon>Embryophyta</taxon>
        <taxon>Tracheophyta</taxon>
        <taxon>Spermatophyta</taxon>
        <taxon>Magnoliopsida</taxon>
        <taxon>eudicotyledons</taxon>
        <taxon>Gunneridae</taxon>
        <taxon>Pentapetalae</taxon>
        <taxon>asterids</taxon>
        <taxon>lamiids</taxon>
        <taxon>Gentianales</taxon>
        <taxon>Apocynaceae</taxon>
        <taxon>Rauvolfioideae</taxon>
        <taxon>Vinceae</taxon>
        <taxon>Catharanthinae</taxon>
        <taxon>Catharanthus</taxon>
    </lineage>
</organism>
<evidence type="ECO:0000313" key="2">
    <source>
        <dbReference type="Proteomes" id="UP001060085"/>
    </source>
</evidence>
<gene>
    <name evidence="1" type="ORF">M9H77_26146</name>
</gene>
<accession>A0ACC0AD35</accession>
<dbReference type="EMBL" id="CM044706">
    <property type="protein sequence ID" value="KAI5657353.1"/>
    <property type="molecule type" value="Genomic_DNA"/>
</dbReference>
<dbReference type="Proteomes" id="UP001060085">
    <property type="component" value="Linkage Group LG06"/>
</dbReference>
<name>A0ACC0AD35_CATRO</name>
<reference evidence="2" key="1">
    <citation type="journal article" date="2023" name="Nat. Plants">
        <title>Single-cell RNA sequencing provides a high-resolution roadmap for understanding the multicellular compartmentation of specialized metabolism.</title>
        <authorList>
            <person name="Sun S."/>
            <person name="Shen X."/>
            <person name="Li Y."/>
            <person name="Li Y."/>
            <person name="Wang S."/>
            <person name="Li R."/>
            <person name="Zhang H."/>
            <person name="Shen G."/>
            <person name="Guo B."/>
            <person name="Wei J."/>
            <person name="Xu J."/>
            <person name="St-Pierre B."/>
            <person name="Chen S."/>
            <person name="Sun C."/>
        </authorList>
    </citation>
    <scope>NUCLEOTIDE SEQUENCE [LARGE SCALE GENOMIC DNA]</scope>
</reference>
<proteinExistence type="predicted"/>
<keyword evidence="2" id="KW-1185">Reference proteome</keyword>
<sequence>MMKLYHTSNQNLSQKQCASTVIQKIDAPLHLVWSVVRRFDNPQAYKKFIKNCNMSAGDGGAAGSVRELELVSGLPAKCSVERLDKLDDDLHVMVVSNIGGDHRLINYRSTVTLHEDDDSDKTTTVLIESYVVDIPEGNCGEDTRMFADTIISCNLRALAYMTEKMACDQSY</sequence>
<evidence type="ECO:0000313" key="1">
    <source>
        <dbReference type="EMBL" id="KAI5657353.1"/>
    </source>
</evidence>